<proteinExistence type="inferred from homology"/>
<dbReference type="Pfam" id="PF20067">
    <property type="entry name" value="SSL_N"/>
    <property type="match status" value="1"/>
</dbReference>
<keyword evidence="3" id="KW-0325">Glycoprotein</keyword>
<evidence type="ECO:0000256" key="2">
    <source>
        <dbReference type="ARBA" id="ARBA00022553"/>
    </source>
</evidence>
<evidence type="ECO:0000313" key="5">
    <source>
        <dbReference type="RefSeq" id="XP_016987399.1"/>
    </source>
</evidence>
<dbReference type="InterPro" id="IPR011042">
    <property type="entry name" value="6-blade_b-propeller_TolB-like"/>
</dbReference>
<dbReference type="GO" id="GO:0016787">
    <property type="term" value="F:hydrolase activity"/>
    <property type="evidence" value="ECO:0007669"/>
    <property type="project" value="TreeGrafter"/>
</dbReference>
<comment type="similarity">
    <text evidence="1">Belongs to the strictosidine synthase family.</text>
</comment>
<keyword evidence="2" id="KW-0597">Phosphoprotein</keyword>
<protein>
    <submittedName>
        <fullName evidence="5">Adipocyte plasma membrane-associated protein isoform X1</fullName>
    </submittedName>
</protein>
<evidence type="ECO:0000256" key="1">
    <source>
        <dbReference type="ARBA" id="ARBA00009191"/>
    </source>
</evidence>
<dbReference type="PANTHER" id="PTHR10426">
    <property type="entry name" value="STRICTOSIDINE SYNTHASE-RELATED"/>
    <property type="match status" value="1"/>
</dbReference>
<feature type="domain" description="Strictosidine synthase conserved region" evidence="4">
    <location>
        <begin position="174"/>
        <end position="255"/>
    </location>
</feature>
<accession>A0A6P4FDZ7</accession>
<dbReference type="RefSeq" id="XP_016987399.1">
    <property type="nucleotide sequence ID" value="XM_017131910.1"/>
</dbReference>
<dbReference type="OrthoDB" id="5307922at2759"/>
<dbReference type="PANTHER" id="PTHR10426:SF88">
    <property type="entry name" value="ADIPOCYTE PLASMA MEMBRANE-ASSOCIATED PROTEIN HEMOMUCIN-RELATED"/>
    <property type="match status" value="1"/>
</dbReference>
<sequence>MGFLSTLCKTILFLFILLGALFLIPGLPPSTTFPFNAYVIKPPRELKGTLQPNFYLNGARHLWKDRVFGPECLLSIDDNIYTGIHSGEVIRLNSEESIQPVTKIGQPCDYIFDDSLCGYPVGLALDTQGNNLIIADSYYGIWQVNLDTKEKTMLVSTEQILPGKSVNRRAKLFNSLAVSKQGDIYWTDSLSDDFLLAPFANPSGRLFRYNREMKTNEVLLDEMSFANGLALSASEDYIIVAETTAVRLTKYYLKGFRAGQSEVFVEGLPGWPDNLTADQEGIWVPLAVASDSENPNLFASLAPYPKLRYFLARLMGLMQLPFRILNYVYPNTISARLFHEFNEMMANTIAPNRSTVIRLDWNGNIVRSLHGFDRSASGISHVLEKDGYLYLGSPFNQFIAEVKLPNDMIKSVERSQTN</sequence>
<dbReference type="Pfam" id="PF03088">
    <property type="entry name" value="Str_synth"/>
    <property type="match status" value="1"/>
</dbReference>
<dbReference type="FunFam" id="2.120.10.30:FF:000065">
    <property type="entry name" value="Hemomucin"/>
    <property type="match status" value="1"/>
</dbReference>
<gene>
    <name evidence="5" type="primary">LOC108050293</name>
</gene>
<dbReference type="GO" id="GO:0012505">
    <property type="term" value="C:endomembrane system"/>
    <property type="evidence" value="ECO:0007669"/>
    <property type="project" value="TreeGrafter"/>
</dbReference>
<organism evidence="5">
    <name type="scientific">Drosophila rhopaloa</name>
    <name type="common">Fruit fly</name>
    <dbReference type="NCBI Taxonomy" id="1041015"/>
    <lineage>
        <taxon>Eukaryota</taxon>
        <taxon>Metazoa</taxon>
        <taxon>Ecdysozoa</taxon>
        <taxon>Arthropoda</taxon>
        <taxon>Hexapoda</taxon>
        <taxon>Insecta</taxon>
        <taxon>Pterygota</taxon>
        <taxon>Neoptera</taxon>
        <taxon>Endopterygota</taxon>
        <taxon>Diptera</taxon>
        <taxon>Brachycera</taxon>
        <taxon>Muscomorpha</taxon>
        <taxon>Ephydroidea</taxon>
        <taxon>Drosophilidae</taxon>
        <taxon>Drosophila</taxon>
        <taxon>Sophophora</taxon>
    </lineage>
</organism>
<evidence type="ECO:0000259" key="4">
    <source>
        <dbReference type="Pfam" id="PF03088"/>
    </source>
</evidence>
<dbReference type="InterPro" id="IPR018119">
    <property type="entry name" value="Strictosidine_synth_cons-reg"/>
</dbReference>
<reference evidence="5" key="1">
    <citation type="submission" date="2025-08" db="UniProtKB">
        <authorList>
            <consortium name="RefSeq"/>
        </authorList>
    </citation>
    <scope>IDENTIFICATION</scope>
</reference>
<dbReference type="SUPFAM" id="SSF63829">
    <property type="entry name" value="Calcium-dependent phosphotriesterase"/>
    <property type="match status" value="1"/>
</dbReference>
<name>A0A6P4FDZ7_DRORH</name>
<evidence type="ECO:0000256" key="3">
    <source>
        <dbReference type="ARBA" id="ARBA00023180"/>
    </source>
</evidence>
<dbReference type="AlphaFoldDB" id="A0A6P4FDZ7"/>
<dbReference type="Gene3D" id="2.120.10.30">
    <property type="entry name" value="TolB, C-terminal domain"/>
    <property type="match status" value="1"/>
</dbReference>